<reference evidence="11" key="2">
    <citation type="submission" date="2021-03" db="UniProtKB">
        <authorList>
            <consortium name="EnsemblPlants"/>
        </authorList>
    </citation>
    <scope>IDENTIFICATION</scope>
</reference>
<evidence type="ECO:0000259" key="9">
    <source>
        <dbReference type="Pfam" id="PF08392"/>
    </source>
</evidence>
<feature type="active site" evidence="7">
    <location>
        <position position="335"/>
    </location>
</feature>
<protein>
    <recommendedName>
        <fullName evidence="6">3-ketoacyl-CoA synthase</fullName>
        <ecNumber evidence="6">2.3.1.-</ecNumber>
    </recommendedName>
</protein>
<dbReference type="Gene3D" id="3.40.47.10">
    <property type="match status" value="1"/>
</dbReference>
<evidence type="ECO:0000256" key="4">
    <source>
        <dbReference type="ARBA" id="ARBA00023315"/>
    </source>
</evidence>
<comment type="similarity">
    <text evidence="2 6">Belongs to the thiolase-like superfamily. Chalcone/stilbene synthases family.</text>
</comment>
<dbReference type="GO" id="GO:0016020">
    <property type="term" value="C:membrane"/>
    <property type="evidence" value="ECO:0007669"/>
    <property type="project" value="InterPro"/>
</dbReference>
<dbReference type="Pfam" id="PF08541">
    <property type="entry name" value="ACP_syn_III_C"/>
    <property type="match status" value="1"/>
</dbReference>
<dbReference type="InterPro" id="IPR013601">
    <property type="entry name" value="FAE1_typ3_polyketide_synth"/>
</dbReference>
<dbReference type="InterPro" id="IPR016039">
    <property type="entry name" value="Thiolase-like"/>
</dbReference>
<dbReference type="OMA" id="ESISPHW"/>
<dbReference type="OrthoDB" id="329835at2759"/>
<evidence type="ECO:0000256" key="7">
    <source>
        <dbReference type="PIRSR" id="PIRSR036417-1"/>
    </source>
</evidence>
<dbReference type="PIRSF" id="PIRSF036417">
    <property type="entry name" value="3-ktacl-CoA_syn"/>
    <property type="match status" value="1"/>
</dbReference>
<feature type="active site" evidence="7">
    <location>
        <position position="368"/>
    </location>
</feature>
<keyword evidence="4 6" id="KW-0012">Acyltransferase</keyword>
<feature type="active site" evidence="7">
    <location>
        <position position="168"/>
    </location>
</feature>
<feature type="active site" evidence="7">
    <location>
        <position position="247"/>
    </location>
</feature>
<dbReference type="KEGG" id="cqi:110706036"/>
<dbReference type="InterPro" id="IPR012392">
    <property type="entry name" value="3-ktacl-CoA_syn"/>
</dbReference>
<dbReference type="EC" id="2.3.1.-" evidence="6"/>
<feature type="chain" id="PRO_5031023121" description="3-ketoacyl-CoA synthase" evidence="8">
    <location>
        <begin position="21"/>
        <end position="455"/>
    </location>
</feature>
<comment type="pathway">
    <text evidence="1 6">Lipid metabolism; fatty acid biosynthesis.</text>
</comment>
<dbReference type="InterPro" id="IPR013747">
    <property type="entry name" value="ACP_syn_III_C"/>
</dbReference>
<feature type="signal peptide" evidence="8">
    <location>
        <begin position="1"/>
        <end position="20"/>
    </location>
</feature>
<dbReference type="GO" id="GO:0006633">
    <property type="term" value="P:fatty acid biosynthetic process"/>
    <property type="evidence" value="ECO:0007669"/>
    <property type="project" value="UniProtKB-UniPathway"/>
</dbReference>
<dbReference type="AlphaFoldDB" id="A0A803MVQ2"/>
<dbReference type="GO" id="GO:0009922">
    <property type="term" value="F:fatty acid elongase activity"/>
    <property type="evidence" value="ECO:0007669"/>
    <property type="project" value="UniProtKB-EC"/>
</dbReference>
<comment type="catalytic activity">
    <reaction evidence="5">
        <text>a very-long-chain acyl-CoA + malonyl-CoA + H(+) = a very-long-chain 3-oxoacyl-CoA + CO2 + CoA</text>
        <dbReference type="Rhea" id="RHEA:32727"/>
        <dbReference type="ChEBI" id="CHEBI:15378"/>
        <dbReference type="ChEBI" id="CHEBI:16526"/>
        <dbReference type="ChEBI" id="CHEBI:57287"/>
        <dbReference type="ChEBI" id="CHEBI:57384"/>
        <dbReference type="ChEBI" id="CHEBI:90725"/>
        <dbReference type="ChEBI" id="CHEBI:90736"/>
        <dbReference type="EC" id="2.3.1.199"/>
    </reaction>
</comment>
<evidence type="ECO:0000256" key="5">
    <source>
        <dbReference type="ARBA" id="ARBA00047375"/>
    </source>
</evidence>
<feature type="active site" evidence="7">
    <location>
        <position position="364"/>
    </location>
</feature>
<gene>
    <name evidence="11" type="primary">LOC110706036</name>
</gene>
<evidence type="ECO:0000256" key="2">
    <source>
        <dbReference type="ARBA" id="ARBA00005531"/>
    </source>
</evidence>
<evidence type="ECO:0000256" key="6">
    <source>
        <dbReference type="PIRNR" id="PIRNR036417"/>
    </source>
</evidence>
<dbReference type="RefSeq" id="XP_021739639.1">
    <property type="nucleotide sequence ID" value="XM_021883947.1"/>
</dbReference>
<dbReference type="CDD" id="cd00831">
    <property type="entry name" value="CHS_like"/>
    <property type="match status" value="1"/>
</dbReference>
<reference evidence="11" key="1">
    <citation type="journal article" date="2017" name="Nature">
        <title>The genome of Chenopodium quinoa.</title>
        <authorList>
            <person name="Jarvis D.E."/>
            <person name="Ho Y.S."/>
            <person name="Lightfoot D.J."/>
            <person name="Schmoeckel S.M."/>
            <person name="Li B."/>
            <person name="Borm T.J.A."/>
            <person name="Ohyanagi H."/>
            <person name="Mineta K."/>
            <person name="Michell C.T."/>
            <person name="Saber N."/>
            <person name="Kharbatia N.M."/>
            <person name="Rupper R.R."/>
            <person name="Sharp A.R."/>
            <person name="Dally N."/>
            <person name="Boughton B.A."/>
            <person name="Woo Y.H."/>
            <person name="Gao G."/>
            <person name="Schijlen E.G.W.M."/>
            <person name="Guo X."/>
            <person name="Momin A.A."/>
            <person name="Negrao S."/>
            <person name="Al-Babili S."/>
            <person name="Gehring C."/>
            <person name="Roessner U."/>
            <person name="Jung C."/>
            <person name="Murphy K."/>
            <person name="Arold S.T."/>
            <person name="Gojobori T."/>
            <person name="van der Linden C.G."/>
            <person name="van Loo E.N."/>
            <person name="Jellen E.N."/>
            <person name="Maughan P.J."/>
            <person name="Tester M."/>
        </authorList>
    </citation>
    <scope>NUCLEOTIDE SEQUENCE [LARGE SCALE GENOMIC DNA]</scope>
    <source>
        <strain evidence="11">cv. PI 614886</strain>
    </source>
</reference>
<feature type="domain" description="FAE" evidence="9">
    <location>
        <begin position="25"/>
        <end position="306"/>
    </location>
</feature>
<dbReference type="Gramene" id="AUR62035979-RA">
    <property type="protein sequence ID" value="AUR62035979-RA:cds"/>
    <property type="gene ID" value="AUR62035979"/>
</dbReference>
<evidence type="ECO:0000256" key="3">
    <source>
        <dbReference type="ARBA" id="ARBA00022679"/>
    </source>
</evidence>
<dbReference type="GeneID" id="110706036"/>
<dbReference type="SUPFAM" id="SSF53901">
    <property type="entry name" value="Thiolase-like"/>
    <property type="match status" value="2"/>
</dbReference>
<evidence type="ECO:0000313" key="12">
    <source>
        <dbReference type="Proteomes" id="UP000596660"/>
    </source>
</evidence>
<dbReference type="Pfam" id="PF08392">
    <property type="entry name" value="FAE1_CUT1_RppA"/>
    <property type="match status" value="1"/>
</dbReference>
<keyword evidence="8" id="KW-0732">Signal</keyword>
<dbReference type="UniPathway" id="UPA00094"/>
<evidence type="ECO:0000259" key="10">
    <source>
        <dbReference type="Pfam" id="PF08541"/>
    </source>
</evidence>
<evidence type="ECO:0000313" key="11">
    <source>
        <dbReference type="EnsemblPlants" id="AUR62035979-RA:cds"/>
    </source>
</evidence>
<sequence length="455" mass="52114">MELLTALYLFPFLYIAYLLCKQVINKRDQCCYMLHYECFKPPEDRKLSTEKCASIVFRNKRLRIEEFRYLLKTIVSSGIGESTYCPKNVIEGREASPTLNDALEEMDEIIFTTLDKLFDRSGISPTDVDILIVNVSLLATVPSLTSRVVNRYSMRHDIKTFNVTGMGCSASLIAIDIVQQLFKVHKNVNAIIVSTESMGTHWYTGRERSFMLSNCLFRTGGCSMLFSNNRHLKHRAIIKLNYLLRTHLGADDEAYNCCFQKEDDEGYPGFCLTRHLPKAAAQAFTENLKVLVPRILPLRELIRYLLISSSWTKGDLEKVGKGLNFKAGIQHFCIHPGGRAVIDGTGKGLQLSDYDLEPARMALHRWGNTSAAGFWYVLGYMEAKKRLKKGDKILMISFGAGFKCNNCLWEVMRDLKDRNAWDDCIDEYPVKTIVNPFMERYNWINDETLSFVRLD</sequence>
<dbReference type="PANTHER" id="PTHR31561">
    <property type="entry name" value="3-KETOACYL-COA SYNTHASE"/>
    <property type="match status" value="1"/>
</dbReference>
<evidence type="ECO:0000256" key="8">
    <source>
        <dbReference type="SAM" id="SignalP"/>
    </source>
</evidence>
<keyword evidence="12" id="KW-1185">Reference proteome</keyword>
<feature type="active site" evidence="7">
    <location>
        <position position="331"/>
    </location>
</feature>
<proteinExistence type="inferred from homology"/>
<keyword evidence="3 6" id="KW-0808">Transferase</keyword>
<dbReference type="EnsemblPlants" id="AUR62035979-RA">
    <property type="protein sequence ID" value="AUR62035979-RA:cds"/>
    <property type="gene ID" value="AUR62035979"/>
</dbReference>
<organism evidence="11 12">
    <name type="scientific">Chenopodium quinoa</name>
    <name type="common">Quinoa</name>
    <dbReference type="NCBI Taxonomy" id="63459"/>
    <lineage>
        <taxon>Eukaryota</taxon>
        <taxon>Viridiplantae</taxon>
        <taxon>Streptophyta</taxon>
        <taxon>Embryophyta</taxon>
        <taxon>Tracheophyta</taxon>
        <taxon>Spermatophyta</taxon>
        <taxon>Magnoliopsida</taxon>
        <taxon>eudicotyledons</taxon>
        <taxon>Gunneridae</taxon>
        <taxon>Pentapetalae</taxon>
        <taxon>Caryophyllales</taxon>
        <taxon>Chenopodiaceae</taxon>
        <taxon>Chenopodioideae</taxon>
        <taxon>Atripliceae</taxon>
        <taxon>Chenopodium</taxon>
    </lineage>
</organism>
<name>A0A803MVQ2_CHEQI</name>
<dbReference type="SMR" id="A0A803MVQ2"/>
<feature type="domain" description="Beta-ketoacyl-[acyl-carrier-protein] synthase III C-terminal" evidence="10">
    <location>
        <begin position="328"/>
        <end position="410"/>
    </location>
</feature>
<dbReference type="Proteomes" id="UP000596660">
    <property type="component" value="Unplaced"/>
</dbReference>
<evidence type="ECO:0000256" key="1">
    <source>
        <dbReference type="ARBA" id="ARBA00005194"/>
    </source>
</evidence>
<accession>A0A803MVQ2</accession>